<dbReference type="Pfam" id="PF01112">
    <property type="entry name" value="Asparaginase_2"/>
    <property type="match status" value="1"/>
</dbReference>
<dbReference type="Gene3D" id="3.60.20.30">
    <property type="entry name" value="(Glycosyl)asparaginase"/>
    <property type="match status" value="1"/>
</dbReference>
<dbReference type="GO" id="GO:0051604">
    <property type="term" value="P:protein maturation"/>
    <property type="evidence" value="ECO:0007669"/>
    <property type="project" value="TreeGrafter"/>
</dbReference>
<proteinExistence type="predicted"/>
<name>A0A8K1CEA3_PYTOL</name>
<sequence>MLVQDGKDFGVRMAPDEYIGELKERINEKQKYPQNANDLTLYRAKSKETCPNDGVIHVLVIPPEPNASRPPLASELVEQLQRGFIASLEKKRKCDEEEAERVKKMKISSKVRVADDEYQLDALAQSTRVVKTPGLHSFWAGYGDFPESYFVRKEEVTFWQVVKRMLTSIDDDNWPRIILVGSSGVDVSFVECRGENEDDCYACVANLPEGTYWHQDYPSFPVVDAVTPCKAYRPGSDESEDVAYLHVTIQDKKTLKPHRLKQLNEAMNKNTQLSPLKRVYIVVGPNASMCETFTLHDASSIDTIVAMVGCFDPQLGVMEPSAFVRKLMEQALAAKKEGDLGREPPLVVVGEHVRRLAAQFGLDVACDEELETFQVTKEATKQWEKWHTRLSSAQDDETPHLDTVGAICLDPDGNVAAATSSGGILYKVPGRVGLAGCPRVGCDARNPVINTVGKLRSRRPQQGFAMTCSGRGEHFVRSNFTANLTQMLQSSGDLNEALRSAFEEAKDDNGDVPLEGGVLSLSIDPSVKESDDRQSTPPPERKRRRMHRTSEESTKEASSSVVSLGVAFTTPCMGVGFVHDRVKEPQVQILRQPKPGQANIVTHVSCWRMD</sequence>
<keyword evidence="5" id="KW-1185">Reference proteome</keyword>
<evidence type="ECO:0000313" key="4">
    <source>
        <dbReference type="EMBL" id="TMW61836.1"/>
    </source>
</evidence>
<dbReference type="GO" id="GO:0005737">
    <property type="term" value="C:cytoplasm"/>
    <property type="evidence" value="ECO:0007669"/>
    <property type="project" value="TreeGrafter"/>
</dbReference>
<dbReference type="EMBL" id="SPLM01000075">
    <property type="protein sequence ID" value="TMW61836.1"/>
    <property type="molecule type" value="Genomic_DNA"/>
</dbReference>
<dbReference type="AlphaFoldDB" id="A0A8K1CEA3"/>
<gene>
    <name evidence="4" type="ORF">Poli38472_010899</name>
</gene>
<feature type="site" description="Cleavage; by autolysis" evidence="2">
    <location>
        <begin position="402"/>
        <end position="403"/>
    </location>
</feature>
<dbReference type="PANTHER" id="PTHR10188:SF8">
    <property type="entry name" value="THREONINE ASPARTASE 1"/>
    <property type="match status" value="1"/>
</dbReference>
<evidence type="ECO:0000256" key="3">
    <source>
        <dbReference type="SAM" id="MobiDB-lite"/>
    </source>
</evidence>
<reference evidence="4" key="1">
    <citation type="submission" date="2019-03" db="EMBL/GenBank/DDBJ databases">
        <title>Long read genome sequence of the mycoparasitic Pythium oligandrum ATCC 38472 isolated from sugarbeet rhizosphere.</title>
        <authorList>
            <person name="Gaulin E."/>
        </authorList>
    </citation>
    <scope>NUCLEOTIDE SEQUENCE</scope>
    <source>
        <strain evidence="4">ATCC 38472_TT</strain>
    </source>
</reference>
<organism evidence="4 5">
    <name type="scientific">Pythium oligandrum</name>
    <name type="common">Mycoparasitic fungus</name>
    <dbReference type="NCBI Taxonomy" id="41045"/>
    <lineage>
        <taxon>Eukaryota</taxon>
        <taxon>Sar</taxon>
        <taxon>Stramenopiles</taxon>
        <taxon>Oomycota</taxon>
        <taxon>Peronosporomycetes</taxon>
        <taxon>Pythiales</taxon>
        <taxon>Pythiaceae</taxon>
        <taxon>Pythium</taxon>
    </lineage>
</organism>
<dbReference type="InterPro" id="IPR000246">
    <property type="entry name" value="Peptidase_T2"/>
</dbReference>
<comment type="caution">
    <text evidence="4">The sequence shown here is derived from an EMBL/GenBank/DDBJ whole genome shotgun (WGS) entry which is preliminary data.</text>
</comment>
<dbReference type="OrthoDB" id="77601at2759"/>
<feature type="active site" description="Nucleophile" evidence="1">
    <location>
        <position position="403"/>
    </location>
</feature>
<evidence type="ECO:0000313" key="5">
    <source>
        <dbReference type="Proteomes" id="UP000794436"/>
    </source>
</evidence>
<evidence type="ECO:0000256" key="1">
    <source>
        <dbReference type="PIRSR" id="PIRSR600246-1"/>
    </source>
</evidence>
<evidence type="ECO:0000256" key="2">
    <source>
        <dbReference type="PIRSR" id="PIRSR600246-3"/>
    </source>
</evidence>
<dbReference type="InterPro" id="IPR029055">
    <property type="entry name" value="Ntn_hydrolases_N"/>
</dbReference>
<dbReference type="SUPFAM" id="SSF56235">
    <property type="entry name" value="N-terminal nucleophile aminohydrolases (Ntn hydrolases)"/>
    <property type="match status" value="1"/>
</dbReference>
<feature type="region of interest" description="Disordered" evidence="3">
    <location>
        <begin position="506"/>
        <end position="560"/>
    </location>
</feature>
<dbReference type="GO" id="GO:0004298">
    <property type="term" value="F:threonine-type endopeptidase activity"/>
    <property type="evidence" value="ECO:0007669"/>
    <property type="project" value="TreeGrafter"/>
</dbReference>
<dbReference type="PANTHER" id="PTHR10188">
    <property type="entry name" value="L-ASPARAGINASE"/>
    <property type="match status" value="1"/>
</dbReference>
<dbReference type="Proteomes" id="UP000794436">
    <property type="component" value="Unassembled WGS sequence"/>
</dbReference>
<accession>A0A8K1CEA3</accession>
<protein>
    <submittedName>
        <fullName evidence="4">Uncharacterized protein</fullName>
    </submittedName>
</protein>